<organism evidence="1 2">
    <name type="scientific">Mycobacterium phage Rem711</name>
    <dbReference type="NCBI Taxonomy" id="2079285"/>
    <lineage>
        <taxon>Viruses</taxon>
        <taxon>Duplodnaviria</taxon>
        <taxon>Heunggongvirae</taxon>
        <taxon>Uroviricota</taxon>
        <taxon>Caudoviricetes</taxon>
        <taxon>Trigintaduovirus</taxon>
        <taxon>Trigintaduovirus rem711</taxon>
    </lineage>
</organism>
<name>A0A2K9VEZ6_9CAUD</name>
<dbReference type="Proteomes" id="UP000241185">
    <property type="component" value="Segment"/>
</dbReference>
<gene>
    <name evidence="1" type="ORF">SEA_REM711_68</name>
</gene>
<dbReference type="EMBL" id="MG770216">
    <property type="protein sequence ID" value="AUV60846.1"/>
    <property type="molecule type" value="Genomic_DNA"/>
</dbReference>
<evidence type="ECO:0000313" key="2">
    <source>
        <dbReference type="Proteomes" id="UP000241185"/>
    </source>
</evidence>
<accession>A0A2K9VEZ6</accession>
<sequence length="58" mass="6350">MIDLRIPEHTRLVVTADDTTHPLDSWRPADPVCPVCDHRMAPGALLCAQCAKSVGGRR</sequence>
<reference evidence="2" key="1">
    <citation type="submission" date="2018-01" db="EMBL/GenBank/DDBJ databases">
        <authorList>
            <person name="Gatt S.M."/>
            <person name="Isern S."/>
            <person name="Jenkins M."/>
            <person name="Tan A.L."/>
            <person name="Michael S.F."/>
            <person name="Moore R.E."/>
            <person name="Ware V.C."/>
            <person name="Garlena R.A."/>
            <person name="Russell D.A."/>
            <person name="Pope W.H."/>
            <person name="Jacobs-Sera D."/>
            <person name="Hendrix R.W."/>
            <person name="Hatfull G.F."/>
        </authorList>
    </citation>
    <scope>NUCLEOTIDE SEQUENCE [LARGE SCALE GENOMIC DNA]</scope>
</reference>
<evidence type="ECO:0000313" key="1">
    <source>
        <dbReference type="EMBL" id="AUV60846.1"/>
    </source>
</evidence>
<proteinExistence type="predicted"/>
<protein>
    <submittedName>
        <fullName evidence="1">Uncharacterized protein</fullName>
    </submittedName>
</protein>
<keyword evidence="2" id="KW-1185">Reference proteome</keyword>